<dbReference type="InterPro" id="IPR036890">
    <property type="entry name" value="HATPase_C_sf"/>
</dbReference>
<keyword evidence="2" id="KW-0812">Transmembrane</keyword>
<dbReference type="KEGG" id="stha:NCTC11429_01806"/>
<evidence type="ECO:0000256" key="1">
    <source>
        <dbReference type="SAM" id="Coils"/>
    </source>
</evidence>
<feature type="transmembrane region" description="Helical" evidence="2">
    <location>
        <begin position="12"/>
        <end position="31"/>
    </location>
</feature>
<accession>A0A4U9UXG1</accession>
<name>A0A4U9UXG1_9SPHI</name>
<keyword evidence="2" id="KW-1133">Transmembrane helix</keyword>
<protein>
    <submittedName>
        <fullName evidence="4">Inner membrane protein ypdA</fullName>
    </submittedName>
</protein>
<feature type="domain" description="Signal transduction histidine kinase internal region" evidence="3">
    <location>
        <begin position="185"/>
        <end position="262"/>
    </location>
</feature>
<dbReference type="GO" id="GO:0016020">
    <property type="term" value="C:membrane"/>
    <property type="evidence" value="ECO:0007669"/>
    <property type="project" value="InterPro"/>
</dbReference>
<dbReference type="InterPro" id="IPR010559">
    <property type="entry name" value="Sig_transdc_His_kin_internal"/>
</dbReference>
<dbReference type="SUPFAM" id="SSF55874">
    <property type="entry name" value="ATPase domain of HSP90 chaperone/DNA topoisomerase II/histidine kinase"/>
    <property type="match status" value="1"/>
</dbReference>
<dbReference type="AlphaFoldDB" id="A0A4U9UXG1"/>
<keyword evidence="2" id="KW-0472">Membrane</keyword>
<evidence type="ECO:0000313" key="5">
    <source>
        <dbReference type="Proteomes" id="UP000308196"/>
    </source>
</evidence>
<proteinExistence type="predicted"/>
<evidence type="ECO:0000256" key="2">
    <source>
        <dbReference type="SAM" id="Phobius"/>
    </source>
</evidence>
<keyword evidence="1" id="KW-0175">Coiled coil</keyword>
<sequence>MRSENIWEKWYTPLIRVICHVVFWVSVSYLYYYTFRRYGGNYIWAFVIKELIVTTSLFYSATWLISKWVAKGRAIPILLFFIFSYFWWLTFTYITCELLEGIVPIEDKRIYKYVHYFLEDGFLGIYSIKKVPTLILDFLFLISLPLAPKLAKLLIEDANIMLVMERNKAELELAKANLERDNLKMEVEILKSQISPHFLFNTLNSIYRLAKKGDPNTAETIEQLSSMLRYMLYQTGDDKIILKKEIHFLRDYLNLIHIRFGQGVRLGVFIDEINEPYRIAPLMLLPFIENAIKHGPERSRKDAWIHVSLTLNEGILKFVVANGVNRGSKEPIKGGIGLQNVKRRLELKYSERYVLDIKDKPDSYSIILEIDLNNFER</sequence>
<dbReference type="GO" id="GO:0000155">
    <property type="term" value="F:phosphorelay sensor kinase activity"/>
    <property type="evidence" value="ECO:0007669"/>
    <property type="project" value="InterPro"/>
</dbReference>
<organism evidence="4 5">
    <name type="scientific">Sphingobacterium thalpophilum</name>
    <dbReference type="NCBI Taxonomy" id="259"/>
    <lineage>
        <taxon>Bacteria</taxon>
        <taxon>Pseudomonadati</taxon>
        <taxon>Bacteroidota</taxon>
        <taxon>Sphingobacteriia</taxon>
        <taxon>Sphingobacteriales</taxon>
        <taxon>Sphingobacteriaceae</taxon>
        <taxon>Sphingobacterium</taxon>
    </lineage>
</organism>
<dbReference type="STRING" id="1123265.GCA_000686625_05151"/>
<dbReference type="EMBL" id="LR590484">
    <property type="protein sequence ID" value="VTR37062.1"/>
    <property type="molecule type" value="Genomic_DNA"/>
</dbReference>
<dbReference type="PANTHER" id="PTHR34220:SF7">
    <property type="entry name" value="SENSOR HISTIDINE KINASE YPDA"/>
    <property type="match status" value="1"/>
</dbReference>
<dbReference type="InterPro" id="IPR050640">
    <property type="entry name" value="Bact_2-comp_sensor_kinase"/>
</dbReference>
<evidence type="ECO:0000313" key="4">
    <source>
        <dbReference type="EMBL" id="VTR37062.1"/>
    </source>
</evidence>
<dbReference type="Pfam" id="PF06580">
    <property type="entry name" value="His_kinase"/>
    <property type="match status" value="1"/>
</dbReference>
<feature type="coiled-coil region" evidence="1">
    <location>
        <begin position="161"/>
        <end position="193"/>
    </location>
</feature>
<gene>
    <name evidence="4" type="primary">ypdA_4</name>
    <name evidence="4" type="ORF">NCTC11429_01806</name>
</gene>
<reference evidence="4 5" key="1">
    <citation type="submission" date="2019-05" db="EMBL/GenBank/DDBJ databases">
        <authorList>
            <consortium name="Pathogen Informatics"/>
        </authorList>
    </citation>
    <scope>NUCLEOTIDE SEQUENCE [LARGE SCALE GENOMIC DNA]</scope>
    <source>
        <strain evidence="4 5">NCTC11429</strain>
    </source>
</reference>
<evidence type="ECO:0000259" key="3">
    <source>
        <dbReference type="Pfam" id="PF06580"/>
    </source>
</evidence>
<dbReference type="PANTHER" id="PTHR34220">
    <property type="entry name" value="SENSOR HISTIDINE KINASE YPDA"/>
    <property type="match status" value="1"/>
</dbReference>
<dbReference type="Gene3D" id="3.30.565.10">
    <property type="entry name" value="Histidine kinase-like ATPase, C-terminal domain"/>
    <property type="match status" value="1"/>
</dbReference>
<dbReference type="Proteomes" id="UP000308196">
    <property type="component" value="Chromosome"/>
</dbReference>
<feature type="transmembrane region" description="Helical" evidence="2">
    <location>
        <begin position="77"/>
        <end position="94"/>
    </location>
</feature>
<feature type="transmembrane region" description="Helical" evidence="2">
    <location>
        <begin position="43"/>
        <end position="65"/>
    </location>
</feature>